<sequence>MRFCLLFQNVINQNSEILDLTWSTDLPVFTDEEYALFDCIDFDDIINALSVKELAESDPTPGQSELDDPFEPGATRSAFGYLTTLYQLRGLFSVYEIGDSEMVFDEMRIRHRLRDIHLRLGKNPTSTWHCDFILFGDILY</sequence>
<evidence type="ECO:0000313" key="2">
    <source>
        <dbReference type="Proteomes" id="UP001148838"/>
    </source>
</evidence>
<comment type="caution">
    <text evidence="1">The sequence shown here is derived from an EMBL/GenBank/DDBJ whole genome shotgun (WGS) entry which is preliminary data.</text>
</comment>
<organism evidence="1 2">
    <name type="scientific">Periplaneta americana</name>
    <name type="common">American cockroach</name>
    <name type="synonym">Blatta americana</name>
    <dbReference type="NCBI Taxonomy" id="6978"/>
    <lineage>
        <taxon>Eukaryota</taxon>
        <taxon>Metazoa</taxon>
        <taxon>Ecdysozoa</taxon>
        <taxon>Arthropoda</taxon>
        <taxon>Hexapoda</taxon>
        <taxon>Insecta</taxon>
        <taxon>Pterygota</taxon>
        <taxon>Neoptera</taxon>
        <taxon>Polyneoptera</taxon>
        <taxon>Dictyoptera</taxon>
        <taxon>Blattodea</taxon>
        <taxon>Blattoidea</taxon>
        <taxon>Blattidae</taxon>
        <taxon>Blattinae</taxon>
        <taxon>Periplaneta</taxon>
    </lineage>
</organism>
<reference evidence="1 2" key="1">
    <citation type="journal article" date="2022" name="Allergy">
        <title>Genome assembly and annotation of Periplaneta americana reveal a comprehensive cockroach allergen profile.</title>
        <authorList>
            <person name="Wang L."/>
            <person name="Xiong Q."/>
            <person name="Saelim N."/>
            <person name="Wang L."/>
            <person name="Nong W."/>
            <person name="Wan A.T."/>
            <person name="Shi M."/>
            <person name="Liu X."/>
            <person name="Cao Q."/>
            <person name="Hui J.H.L."/>
            <person name="Sookrung N."/>
            <person name="Leung T.F."/>
            <person name="Tungtrongchitr A."/>
            <person name="Tsui S.K.W."/>
        </authorList>
    </citation>
    <scope>NUCLEOTIDE SEQUENCE [LARGE SCALE GENOMIC DNA]</scope>
    <source>
        <strain evidence="1">PWHHKU_190912</strain>
    </source>
</reference>
<evidence type="ECO:0000313" key="1">
    <source>
        <dbReference type="EMBL" id="KAJ4430595.1"/>
    </source>
</evidence>
<proteinExistence type="predicted"/>
<name>A0ABQ8S9U2_PERAM</name>
<keyword evidence="2" id="KW-1185">Reference proteome</keyword>
<dbReference type="EMBL" id="JAJSOF020000031">
    <property type="protein sequence ID" value="KAJ4430595.1"/>
    <property type="molecule type" value="Genomic_DNA"/>
</dbReference>
<dbReference type="Proteomes" id="UP001148838">
    <property type="component" value="Unassembled WGS sequence"/>
</dbReference>
<protein>
    <submittedName>
        <fullName evidence="1">Uncharacterized protein</fullName>
    </submittedName>
</protein>
<gene>
    <name evidence="1" type="ORF">ANN_19183</name>
</gene>
<accession>A0ABQ8S9U2</accession>